<keyword evidence="4" id="KW-0472">Membrane</keyword>
<comment type="caution">
    <text evidence="6">The sequence shown here is derived from an EMBL/GenBank/DDBJ whole genome shotgun (WGS) entry which is preliminary data.</text>
</comment>
<dbReference type="PRINTS" id="PR00032">
    <property type="entry name" value="HTHARAC"/>
</dbReference>
<reference evidence="6 7" key="1">
    <citation type="submission" date="2018-05" db="EMBL/GenBank/DDBJ databases">
        <title>Paenibacillus flagellatus sp. nov., isolated from selenium mineral soil.</title>
        <authorList>
            <person name="Dai X."/>
        </authorList>
    </citation>
    <scope>NUCLEOTIDE SEQUENCE [LARGE SCALE GENOMIC DNA]</scope>
    <source>
        <strain evidence="6 7">DXL2</strain>
    </source>
</reference>
<dbReference type="AlphaFoldDB" id="A0A2V5K3K3"/>
<gene>
    <name evidence="6" type="ORF">DLM86_14560</name>
</gene>
<dbReference type="InterPro" id="IPR018060">
    <property type="entry name" value="HTH_AraC"/>
</dbReference>
<keyword evidence="4" id="KW-0812">Transmembrane</keyword>
<dbReference type="InterPro" id="IPR020449">
    <property type="entry name" value="Tscrpt_reg_AraC-type_HTH"/>
</dbReference>
<keyword evidence="7" id="KW-1185">Reference proteome</keyword>
<feature type="transmembrane region" description="Helical" evidence="4">
    <location>
        <begin position="313"/>
        <end position="333"/>
    </location>
</feature>
<dbReference type="SMART" id="SM00342">
    <property type="entry name" value="HTH_ARAC"/>
    <property type="match status" value="1"/>
</dbReference>
<dbReference type="InterPro" id="IPR009057">
    <property type="entry name" value="Homeodomain-like_sf"/>
</dbReference>
<dbReference type="InterPro" id="IPR018062">
    <property type="entry name" value="HTH_AraC-typ_CS"/>
</dbReference>
<feature type="domain" description="HTH araC/xylS-type" evidence="5">
    <location>
        <begin position="663"/>
        <end position="761"/>
    </location>
</feature>
<dbReference type="Proteomes" id="UP000247476">
    <property type="component" value="Unassembled WGS sequence"/>
</dbReference>
<evidence type="ECO:0000256" key="1">
    <source>
        <dbReference type="ARBA" id="ARBA00023015"/>
    </source>
</evidence>
<dbReference type="SUPFAM" id="SSF46689">
    <property type="entry name" value="Homeodomain-like"/>
    <property type="match status" value="2"/>
</dbReference>
<keyword evidence="3" id="KW-0804">Transcription</keyword>
<evidence type="ECO:0000256" key="3">
    <source>
        <dbReference type="ARBA" id="ARBA00023163"/>
    </source>
</evidence>
<dbReference type="Pfam" id="PF12833">
    <property type="entry name" value="HTH_18"/>
    <property type="match status" value="1"/>
</dbReference>
<dbReference type="PANTHER" id="PTHR43280">
    <property type="entry name" value="ARAC-FAMILY TRANSCRIPTIONAL REGULATOR"/>
    <property type="match status" value="1"/>
</dbReference>
<accession>A0A2V5K3K3</accession>
<evidence type="ECO:0000256" key="2">
    <source>
        <dbReference type="ARBA" id="ARBA00023125"/>
    </source>
</evidence>
<dbReference type="GO" id="GO:0003700">
    <property type="term" value="F:DNA-binding transcription factor activity"/>
    <property type="evidence" value="ECO:0007669"/>
    <property type="project" value="InterPro"/>
</dbReference>
<feature type="transmembrane region" description="Helical" evidence="4">
    <location>
        <begin position="39"/>
        <end position="61"/>
    </location>
</feature>
<dbReference type="Gene3D" id="1.10.10.60">
    <property type="entry name" value="Homeodomain-like"/>
    <property type="match status" value="2"/>
</dbReference>
<dbReference type="EMBL" id="QJVJ01000006">
    <property type="protein sequence ID" value="PYI53781.1"/>
    <property type="molecule type" value="Genomic_DNA"/>
</dbReference>
<dbReference type="GO" id="GO:0043565">
    <property type="term" value="F:sequence-specific DNA binding"/>
    <property type="evidence" value="ECO:0007669"/>
    <property type="project" value="InterPro"/>
</dbReference>
<keyword evidence="2" id="KW-0238">DNA-binding</keyword>
<protein>
    <recommendedName>
        <fullName evidence="5">HTH araC/xylS-type domain-containing protein</fullName>
    </recommendedName>
</protein>
<dbReference type="PROSITE" id="PS00041">
    <property type="entry name" value="HTH_ARAC_FAMILY_1"/>
    <property type="match status" value="1"/>
</dbReference>
<proteinExistence type="predicted"/>
<evidence type="ECO:0000256" key="4">
    <source>
        <dbReference type="SAM" id="Phobius"/>
    </source>
</evidence>
<evidence type="ECO:0000313" key="6">
    <source>
        <dbReference type="EMBL" id="PYI53781.1"/>
    </source>
</evidence>
<organism evidence="6 7">
    <name type="scientific">Paenibacillus flagellatus</name>
    <dbReference type="NCBI Taxonomy" id="2211139"/>
    <lineage>
        <taxon>Bacteria</taxon>
        <taxon>Bacillati</taxon>
        <taxon>Bacillota</taxon>
        <taxon>Bacilli</taxon>
        <taxon>Bacillales</taxon>
        <taxon>Paenibacillaceae</taxon>
        <taxon>Paenibacillus</taxon>
    </lineage>
</organism>
<evidence type="ECO:0000259" key="5">
    <source>
        <dbReference type="PROSITE" id="PS01124"/>
    </source>
</evidence>
<name>A0A2V5K3K3_9BACL</name>
<keyword evidence="4" id="KW-1133">Transmembrane helix</keyword>
<evidence type="ECO:0000313" key="7">
    <source>
        <dbReference type="Proteomes" id="UP000247476"/>
    </source>
</evidence>
<dbReference type="PROSITE" id="PS01124">
    <property type="entry name" value="HTH_ARAC_FAMILY_2"/>
    <property type="match status" value="1"/>
</dbReference>
<keyword evidence="1" id="KW-0805">Transcription regulation</keyword>
<dbReference type="PANTHER" id="PTHR43280:SF2">
    <property type="entry name" value="HTH-TYPE TRANSCRIPTIONAL REGULATOR EXSA"/>
    <property type="match status" value="1"/>
</dbReference>
<sequence>MDETDFIRYTGTKAIRSETGVIDVKGRIRWNGRSLFAKLLLGFLVVIFISFAFNLLAYHFFYGQMRGQLIRSGTMGLSKTVDGYEKQLRQLDDLLTRYYFDNAVAALKKGSIDSDFPIVNDLAEEFKTIAGHYNLDLENVFIYFKNEGFVIDKNGFARTDDMFGKYYASREYGPAFWEKQFAEDFHLRAFPVAEFKRFRYDAAGPDGGRYFPVIVKSRIGSQFYAGALVDADRMFSGLAQTSGHAFTILGADGAPFYRTGAAGDALPKLPAGSSFVRHADSYYFYQTGPVSGLTYVSIVPYSSIAAQLSKLNALLLTLFAISVLVSVVISVLLSARFKHPVQRIVEALRQMNPAIRHRSSIAEFNVISESLEHMFRSIRRKDSLLQKYGYLDKIKSVPPIDTEAQPPAGADRPFHFVMMHIHYTREDGLAGGGDAARAANVLECVNAEWSRAFPDSVTMPIEKDRLLTIVFSDTDVSGTVAGMLDSFKAAFDRDKALYRLTIACEPRLWQPSEFTAAYESAAEMMRRRRLNDETQVIATPGAPGPIAVWTPDEERGFAAHLEAGSEAQLLALLRGAMQRLARCDAAAWQYRQFAGDLLSKLLMALMAHRIDTSLLAGARAPSPYDEIESFVSAEQYESFFERVARQAAALIREKREARDPIVDFVVRFIETHYGEDIYQDLIADRLNISTGYLRNYFKEKTGQNLSDYLNEYRIGKAKQMLEGTEDKIQDIAAKVGYQNANSFTRMFRRLTGVTPGEYRRECLVNSTE</sequence>